<dbReference type="PANTHER" id="PTHR43861">
    <property type="entry name" value="TRANS-ACONITATE 2-METHYLTRANSFERASE-RELATED"/>
    <property type="match status" value="1"/>
</dbReference>
<dbReference type="AlphaFoldDB" id="A0A330L940"/>
<name>A0A330L940_9BACT</name>
<accession>A0A330L940</accession>
<reference evidence="2" key="1">
    <citation type="submission" date="2018-04" db="EMBL/GenBank/DDBJ databases">
        <authorList>
            <person name="Lucker S."/>
            <person name="Sakoula D."/>
        </authorList>
    </citation>
    <scope>NUCLEOTIDE SEQUENCE [LARGE SCALE GENOMIC DNA]</scope>
</reference>
<keyword evidence="2" id="KW-1185">Reference proteome</keyword>
<dbReference type="SUPFAM" id="SSF53335">
    <property type="entry name" value="S-adenosyl-L-methionine-dependent methyltransferases"/>
    <property type="match status" value="1"/>
</dbReference>
<dbReference type="InterPro" id="IPR029063">
    <property type="entry name" value="SAM-dependent_MTases_sf"/>
</dbReference>
<evidence type="ECO:0000313" key="2">
    <source>
        <dbReference type="Proteomes" id="UP000248168"/>
    </source>
</evidence>
<gene>
    <name evidence="1" type="ORF">NITLEN_70095</name>
</gene>
<dbReference type="Gene3D" id="3.40.50.150">
    <property type="entry name" value="Vaccinia Virus protein VP39"/>
    <property type="match status" value="1"/>
</dbReference>
<evidence type="ECO:0008006" key="3">
    <source>
        <dbReference type="Google" id="ProtNLM"/>
    </source>
</evidence>
<organism evidence="1 2">
    <name type="scientific">Nitrospira lenta</name>
    <dbReference type="NCBI Taxonomy" id="1436998"/>
    <lineage>
        <taxon>Bacteria</taxon>
        <taxon>Pseudomonadati</taxon>
        <taxon>Nitrospirota</taxon>
        <taxon>Nitrospiria</taxon>
        <taxon>Nitrospirales</taxon>
        <taxon>Nitrospiraceae</taxon>
        <taxon>Nitrospira</taxon>
    </lineage>
</organism>
<dbReference type="InParanoid" id="A0A330L940"/>
<dbReference type="Pfam" id="PF13489">
    <property type="entry name" value="Methyltransf_23"/>
    <property type="match status" value="1"/>
</dbReference>
<protein>
    <recommendedName>
        <fullName evidence="3">Class I SAM-dependent methyltransferase</fullName>
    </recommendedName>
</protein>
<sequence>MEQEGRMSLALPLEMETVVCPCGGGRSPSEAFHTATRRYVACPMCGLVFLSPRPSSTRVEEYYRESYDGSYGAAESSADRRPVFASVLAHLSDWRISPGRLLDIGCGDGAFMMLCREAGWTCAGVEVSQGAAARARAKGYPVFSPAELAQSTVGQYDVVTLVNVLETVTDPAAIVRAMALQVKPQGIIAVRVSNGLFHQCMRAPVRWCGSQHDQAFHLFSYSPSALRTLMEASGFEVLSLRNSAPSLGPVTSATSWGRRLKWRLVGSGLSMAAALAYRLSGGRLIWAPSFELIARRVGGVS</sequence>
<evidence type="ECO:0000313" key="1">
    <source>
        <dbReference type="EMBL" id="SPP66505.1"/>
    </source>
</evidence>
<dbReference type="Proteomes" id="UP000248168">
    <property type="component" value="Unassembled WGS sequence"/>
</dbReference>
<dbReference type="EMBL" id="OUNR01000020">
    <property type="protein sequence ID" value="SPP66505.1"/>
    <property type="molecule type" value="Genomic_DNA"/>
</dbReference>
<proteinExistence type="predicted"/>